<dbReference type="EMBL" id="VSRR010022143">
    <property type="protein sequence ID" value="MPC64470.1"/>
    <property type="molecule type" value="Genomic_DNA"/>
</dbReference>
<dbReference type="Proteomes" id="UP000324222">
    <property type="component" value="Unassembled WGS sequence"/>
</dbReference>
<accession>A0A5B7GWW5</accession>
<comment type="caution">
    <text evidence="1">The sequence shown here is derived from an EMBL/GenBank/DDBJ whole genome shotgun (WGS) entry which is preliminary data.</text>
</comment>
<sequence length="75" mass="8433">MFGKLKNRLGMIPGRNIKRMRLRLWKAQVPFMGNFIMFIQQQAGTGCNLMDCSFVVLVCGVLCGLSPTRIRALSV</sequence>
<gene>
    <name evidence="1" type="ORF">E2C01_058587</name>
</gene>
<evidence type="ECO:0000313" key="2">
    <source>
        <dbReference type="Proteomes" id="UP000324222"/>
    </source>
</evidence>
<protein>
    <submittedName>
        <fullName evidence="1">Uncharacterized protein</fullName>
    </submittedName>
</protein>
<proteinExistence type="predicted"/>
<evidence type="ECO:0000313" key="1">
    <source>
        <dbReference type="EMBL" id="MPC64470.1"/>
    </source>
</evidence>
<reference evidence="1 2" key="1">
    <citation type="submission" date="2019-05" db="EMBL/GenBank/DDBJ databases">
        <title>Another draft genome of Portunus trituberculatus and its Hox gene families provides insights of decapod evolution.</title>
        <authorList>
            <person name="Jeong J.-H."/>
            <person name="Song I."/>
            <person name="Kim S."/>
            <person name="Choi T."/>
            <person name="Kim D."/>
            <person name="Ryu S."/>
            <person name="Kim W."/>
        </authorList>
    </citation>
    <scope>NUCLEOTIDE SEQUENCE [LARGE SCALE GENOMIC DNA]</scope>
    <source>
        <tissue evidence="1">Muscle</tissue>
    </source>
</reference>
<dbReference type="AlphaFoldDB" id="A0A5B7GWW5"/>
<organism evidence="1 2">
    <name type="scientific">Portunus trituberculatus</name>
    <name type="common">Swimming crab</name>
    <name type="synonym">Neptunus trituberculatus</name>
    <dbReference type="NCBI Taxonomy" id="210409"/>
    <lineage>
        <taxon>Eukaryota</taxon>
        <taxon>Metazoa</taxon>
        <taxon>Ecdysozoa</taxon>
        <taxon>Arthropoda</taxon>
        <taxon>Crustacea</taxon>
        <taxon>Multicrustacea</taxon>
        <taxon>Malacostraca</taxon>
        <taxon>Eumalacostraca</taxon>
        <taxon>Eucarida</taxon>
        <taxon>Decapoda</taxon>
        <taxon>Pleocyemata</taxon>
        <taxon>Brachyura</taxon>
        <taxon>Eubrachyura</taxon>
        <taxon>Portunoidea</taxon>
        <taxon>Portunidae</taxon>
        <taxon>Portuninae</taxon>
        <taxon>Portunus</taxon>
    </lineage>
</organism>
<keyword evidence="2" id="KW-1185">Reference proteome</keyword>
<name>A0A5B7GWW5_PORTR</name>